<accession>A0AAJ8DYL6</accession>
<gene>
    <name evidence="2" type="ORF">An03g01400</name>
</gene>
<dbReference type="KEGG" id="ang:An03g01400"/>
<dbReference type="RefSeq" id="XP_059600216.1">
    <property type="nucleotide sequence ID" value="XM_059746907.1"/>
</dbReference>
<evidence type="ECO:0000256" key="1">
    <source>
        <dbReference type="SAM" id="MobiDB-lite"/>
    </source>
</evidence>
<dbReference type="VEuPathDB" id="FungiDB:An03g01400"/>
<dbReference type="GeneID" id="84590627"/>
<organism evidence="2">
    <name type="scientific">Aspergillus niger</name>
    <dbReference type="NCBI Taxonomy" id="5061"/>
    <lineage>
        <taxon>Eukaryota</taxon>
        <taxon>Fungi</taxon>
        <taxon>Dikarya</taxon>
        <taxon>Ascomycota</taxon>
        <taxon>Pezizomycotina</taxon>
        <taxon>Eurotiomycetes</taxon>
        <taxon>Eurotiomycetidae</taxon>
        <taxon>Eurotiales</taxon>
        <taxon>Aspergillaceae</taxon>
        <taxon>Aspergillus</taxon>
        <taxon>Aspergillus subgen. Circumdati</taxon>
    </lineage>
</organism>
<proteinExistence type="predicted"/>
<name>A0AAJ8DYL6_ASPNG</name>
<feature type="region of interest" description="Disordered" evidence="1">
    <location>
        <begin position="100"/>
        <end position="161"/>
    </location>
</feature>
<dbReference type="AlphaFoldDB" id="A0AAJ8DYL6"/>
<evidence type="ECO:0000313" key="2">
    <source>
        <dbReference type="RefSeq" id="XP_059600216.1"/>
    </source>
</evidence>
<reference evidence="2" key="2">
    <citation type="submission" date="2025-08" db="UniProtKB">
        <authorList>
            <consortium name="RefSeq"/>
        </authorList>
    </citation>
    <scope>IDENTIFICATION</scope>
</reference>
<sequence>MAAAVTGVAGPRGEPSLVPGIHKGFFEACPSFDDPEPDFLLLERCVDTAGARKRRAEGHFLHAGYLAQLYGRKAYTMFSRILDQPADVTHNRNPYIAQAVVPEPTQDQSPASQREEQPESPVEILEHVAPTTQNNTSNPLGQGSPADDAEPPTSIKASQPPAFINISFWRFEQDK</sequence>
<reference evidence="2" key="1">
    <citation type="submission" date="2025-02" db="EMBL/GenBank/DDBJ databases">
        <authorList>
            <consortium name="NCBI Genome Project"/>
        </authorList>
    </citation>
    <scope>NUCLEOTIDE SEQUENCE</scope>
</reference>
<feature type="compositionally biased region" description="Polar residues" evidence="1">
    <location>
        <begin position="130"/>
        <end position="141"/>
    </location>
</feature>
<protein>
    <submittedName>
        <fullName evidence="2">Uncharacterized protein</fullName>
    </submittedName>
</protein>